<proteinExistence type="predicted"/>
<gene>
    <name evidence="2" type="ORF">PG986_006894</name>
</gene>
<evidence type="ECO:0000256" key="1">
    <source>
        <dbReference type="SAM" id="SignalP"/>
    </source>
</evidence>
<dbReference type="PANTHER" id="PTHR39599:SF1">
    <property type="entry name" value="GPI-ANCHORED PROTEIN (EUROFUNG)"/>
    <property type="match status" value="1"/>
</dbReference>
<dbReference type="EMBL" id="JAQQWE010000005">
    <property type="protein sequence ID" value="KAK7951166.1"/>
    <property type="molecule type" value="Genomic_DNA"/>
</dbReference>
<feature type="chain" id="PRO_5047207255" evidence="1">
    <location>
        <begin position="23"/>
        <end position="236"/>
    </location>
</feature>
<protein>
    <submittedName>
        <fullName evidence="2">Uncharacterized protein</fullName>
    </submittedName>
</protein>
<dbReference type="PANTHER" id="PTHR39599">
    <property type="entry name" value="GPI-ANCHORED PROTEIN (EUROFUNG)-RELATED-RELATED"/>
    <property type="match status" value="1"/>
</dbReference>
<accession>A0ABR1QBP8</accession>
<keyword evidence="3" id="KW-1185">Reference proteome</keyword>
<comment type="caution">
    <text evidence="2">The sequence shown here is derived from an EMBL/GenBank/DDBJ whole genome shotgun (WGS) entry which is preliminary data.</text>
</comment>
<dbReference type="GeneID" id="92076178"/>
<dbReference type="Proteomes" id="UP001391051">
    <property type="component" value="Unassembled WGS sequence"/>
</dbReference>
<organism evidence="2 3">
    <name type="scientific">Apiospora aurea</name>
    <dbReference type="NCBI Taxonomy" id="335848"/>
    <lineage>
        <taxon>Eukaryota</taxon>
        <taxon>Fungi</taxon>
        <taxon>Dikarya</taxon>
        <taxon>Ascomycota</taxon>
        <taxon>Pezizomycotina</taxon>
        <taxon>Sordariomycetes</taxon>
        <taxon>Xylariomycetidae</taxon>
        <taxon>Amphisphaeriales</taxon>
        <taxon>Apiosporaceae</taxon>
        <taxon>Apiospora</taxon>
    </lineage>
</organism>
<name>A0ABR1QBP8_9PEZI</name>
<evidence type="ECO:0000313" key="3">
    <source>
        <dbReference type="Proteomes" id="UP001391051"/>
    </source>
</evidence>
<feature type="signal peptide" evidence="1">
    <location>
        <begin position="1"/>
        <end position="22"/>
    </location>
</feature>
<sequence>MRTQHGALGFFFSAIALLPVQAQLQYVSPLSYNVLGRRQQCPTDYNSCDSQGSAFAGTCCPFGQLCSLDQNKQPACCPASAICTGTAPASQGTPAPSFVSNSLFNFPAIPTSFSNQGACSRAWDACSRNYDVCTSGLASGTGGFHVTIDVPGGGGVTVEPTHTTIPIASATSVCSSLSSQACYNLQPSVCSQTGTEGNFYVGTAPANAQPRQTPPPHLAEIMAGMGIGFLGAQFGA</sequence>
<dbReference type="RefSeq" id="XP_066699228.1">
    <property type="nucleotide sequence ID" value="XM_066843116.1"/>
</dbReference>
<keyword evidence="1" id="KW-0732">Signal</keyword>
<reference evidence="2 3" key="1">
    <citation type="submission" date="2023-01" db="EMBL/GenBank/DDBJ databases">
        <title>Analysis of 21 Apiospora genomes using comparative genomics revels a genus with tremendous synthesis potential of carbohydrate active enzymes and secondary metabolites.</title>
        <authorList>
            <person name="Sorensen T."/>
        </authorList>
    </citation>
    <scope>NUCLEOTIDE SEQUENCE [LARGE SCALE GENOMIC DNA]</scope>
    <source>
        <strain evidence="2 3">CBS 24483</strain>
    </source>
</reference>
<evidence type="ECO:0000313" key="2">
    <source>
        <dbReference type="EMBL" id="KAK7951166.1"/>
    </source>
</evidence>